<keyword evidence="5 7" id="KW-0472">Membrane</keyword>
<evidence type="ECO:0000256" key="6">
    <source>
        <dbReference type="SAM" id="MobiDB-lite"/>
    </source>
</evidence>
<dbReference type="EMBL" id="JAVRRA010008325">
    <property type="protein sequence ID" value="KAK5257006.1"/>
    <property type="molecule type" value="Genomic_DNA"/>
</dbReference>
<dbReference type="Proteomes" id="UP001357485">
    <property type="component" value="Unassembled WGS sequence"/>
</dbReference>
<comment type="similarity">
    <text evidence="2">Belongs to the OXA1/ALB3/YidC family.</text>
</comment>
<evidence type="ECO:0000313" key="9">
    <source>
        <dbReference type="Proteomes" id="UP001357485"/>
    </source>
</evidence>
<dbReference type="PANTHER" id="PTHR12428">
    <property type="entry name" value="OXA1"/>
    <property type="match status" value="1"/>
</dbReference>
<feature type="transmembrane region" description="Helical" evidence="7">
    <location>
        <begin position="308"/>
        <end position="332"/>
    </location>
</feature>
<evidence type="ECO:0000256" key="4">
    <source>
        <dbReference type="ARBA" id="ARBA00022989"/>
    </source>
</evidence>
<feature type="compositionally biased region" description="Polar residues" evidence="6">
    <location>
        <begin position="222"/>
        <end position="233"/>
    </location>
</feature>
<evidence type="ECO:0000256" key="7">
    <source>
        <dbReference type="SAM" id="Phobius"/>
    </source>
</evidence>
<dbReference type="InterPro" id="IPR001708">
    <property type="entry name" value="YidC/ALB3/OXA1/COX18"/>
</dbReference>
<feature type="compositionally biased region" description="Polar residues" evidence="6">
    <location>
        <begin position="182"/>
        <end position="194"/>
    </location>
</feature>
<feature type="compositionally biased region" description="Polar residues" evidence="6">
    <location>
        <begin position="148"/>
        <end position="159"/>
    </location>
</feature>
<evidence type="ECO:0000256" key="3">
    <source>
        <dbReference type="ARBA" id="ARBA00022692"/>
    </source>
</evidence>
<protein>
    <submittedName>
        <fullName evidence="8">Uncharacterized protein</fullName>
    </submittedName>
</protein>
<organism evidence="8 9">
    <name type="scientific">Cryomyces antarcticus</name>
    <dbReference type="NCBI Taxonomy" id="329879"/>
    <lineage>
        <taxon>Eukaryota</taxon>
        <taxon>Fungi</taxon>
        <taxon>Dikarya</taxon>
        <taxon>Ascomycota</taxon>
        <taxon>Pezizomycotina</taxon>
        <taxon>Dothideomycetes</taxon>
        <taxon>Dothideomycetes incertae sedis</taxon>
        <taxon>Cryomyces</taxon>
    </lineage>
</organism>
<evidence type="ECO:0000256" key="5">
    <source>
        <dbReference type="ARBA" id="ARBA00023136"/>
    </source>
</evidence>
<keyword evidence="4 7" id="KW-1133">Transmembrane helix</keyword>
<name>A0ABR0LZB3_9PEZI</name>
<evidence type="ECO:0000256" key="1">
    <source>
        <dbReference type="ARBA" id="ARBA00004141"/>
    </source>
</evidence>
<evidence type="ECO:0000256" key="2">
    <source>
        <dbReference type="ARBA" id="ARBA00009877"/>
    </source>
</evidence>
<proteinExistence type="inferred from homology"/>
<comment type="subcellular location">
    <subcellularLocation>
        <location evidence="1">Membrane</location>
        <topology evidence="1">Multi-pass membrane protein</topology>
    </subcellularLocation>
</comment>
<dbReference type="PANTHER" id="PTHR12428:SF65">
    <property type="entry name" value="CYTOCHROME C OXIDASE ASSEMBLY PROTEIN COX18, MITOCHONDRIAL"/>
    <property type="match status" value="1"/>
</dbReference>
<feature type="transmembrane region" description="Helical" evidence="7">
    <location>
        <begin position="20"/>
        <end position="45"/>
    </location>
</feature>
<reference evidence="8 9" key="1">
    <citation type="submission" date="2023-08" db="EMBL/GenBank/DDBJ databases">
        <title>Black Yeasts Isolated from many extreme environments.</title>
        <authorList>
            <person name="Coleine C."/>
            <person name="Stajich J.E."/>
            <person name="Selbmann L."/>
        </authorList>
    </citation>
    <scope>NUCLEOTIDE SEQUENCE [LARGE SCALE GENOMIC DNA]</scope>
    <source>
        <strain evidence="8 9">CCFEE 536</strain>
    </source>
</reference>
<keyword evidence="3 7" id="KW-0812">Transmembrane</keyword>
<evidence type="ECO:0000313" key="8">
    <source>
        <dbReference type="EMBL" id="KAK5257006.1"/>
    </source>
</evidence>
<sequence length="406" mass="43798">MIDGAVAVPHFLLDHLHFLSLPWAAVLPLAALIVRSAIVFPLITLPARRTQQRRIDLVPLDQAWTNAIMRRSGVSRDSERFKEAKRMLSERRRSMYWDYNATTVRLMMPLLQLPIFLLVAESIRRMAGRGAGALGLVAGWLSPRTAGSPPSATQPSAAESTAPAELSSSTDTLHRGVFEGWSPTTESMTESGSSAADGVSLAAGSHASATQSSPASPILPDANSSTSVAQPDPSSLDHYAAAWREPTLATEGMLWFPDLTLPDPTLTLSFMVSGVTFYHIYSNTGGGVRPGAGGVAELGAGPKALRRLLLTVALFIGPATLQVPSAIMLYWFSSMTLATVQTKLLDHYMPFRMPIRGYEKRISRPPSQQHACVIKTLVSGLLDPMSGKSAVYSPAKRLLPRKLGEE</sequence>
<accession>A0ABR0LZB3</accession>
<comment type="caution">
    <text evidence="8">The sequence shown here is derived from an EMBL/GenBank/DDBJ whole genome shotgun (WGS) entry which is preliminary data.</text>
</comment>
<feature type="region of interest" description="Disordered" evidence="6">
    <location>
        <begin position="145"/>
        <end position="234"/>
    </location>
</feature>
<keyword evidence="9" id="KW-1185">Reference proteome</keyword>
<gene>
    <name evidence="8" type="ORF">LTR16_001858</name>
</gene>